<feature type="transmembrane region" description="Helical" evidence="1">
    <location>
        <begin position="121"/>
        <end position="140"/>
    </location>
</feature>
<evidence type="ECO:0000313" key="2">
    <source>
        <dbReference type="EMBL" id="KAG2197394.1"/>
    </source>
</evidence>
<feature type="transmembrane region" description="Helical" evidence="1">
    <location>
        <begin position="160"/>
        <end position="185"/>
    </location>
</feature>
<dbReference type="Proteomes" id="UP000603453">
    <property type="component" value="Unassembled WGS sequence"/>
</dbReference>
<organism evidence="2 3">
    <name type="scientific">Mucor saturninus</name>
    <dbReference type="NCBI Taxonomy" id="64648"/>
    <lineage>
        <taxon>Eukaryota</taxon>
        <taxon>Fungi</taxon>
        <taxon>Fungi incertae sedis</taxon>
        <taxon>Mucoromycota</taxon>
        <taxon>Mucoromycotina</taxon>
        <taxon>Mucoromycetes</taxon>
        <taxon>Mucorales</taxon>
        <taxon>Mucorineae</taxon>
        <taxon>Mucoraceae</taxon>
        <taxon>Mucor</taxon>
    </lineage>
</organism>
<comment type="caution">
    <text evidence="2">The sequence shown here is derived from an EMBL/GenBank/DDBJ whole genome shotgun (WGS) entry which is preliminary data.</text>
</comment>
<feature type="transmembrane region" description="Helical" evidence="1">
    <location>
        <begin position="54"/>
        <end position="75"/>
    </location>
</feature>
<sequence>MSLTLFSVIGVVFAFLGLGVFLLSMVCLLPVNMYNAILSCIKIKHAIPLMDITMIPTLFFIGNILLALISFGLFYKITRKEQKRKNEENGKMDGRGTASNNSISHHSVFSHHKHSLMNGYTYTYVLIDLFWACAGSFFLYKLVPTDIDQVVLVAMSSQLSLLWFMIYVMTISASMMGVSSIFFAIGKKNTSESKPLFSPV</sequence>
<proteinExistence type="predicted"/>
<gene>
    <name evidence="2" type="ORF">INT47_005647</name>
</gene>
<keyword evidence="1" id="KW-0472">Membrane</keyword>
<keyword evidence="1" id="KW-0812">Transmembrane</keyword>
<protein>
    <submittedName>
        <fullName evidence="2">Uncharacterized protein</fullName>
    </submittedName>
</protein>
<dbReference type="EMBL" id="JAEPRD010000129">
    <property type="protein sequence ID" value="KAG2197394.1"/>
    <property type="molecule type" value="Genomic_DNA"/>
</dbReference>
<accession>A0A8H7V0T4</accession>
<evidence type="ECO:0000313" key="3">
    <source>
        <dbReference type="Proteomes" id="UP000603453"/>
    </source>
</evidence>
<name>A0A8H7V0T4_9FUNG</name>
<keyword evidence="1" id="KW-1133">Transmembrane helix</keyword>
<dbReference type="OrthoDB" id="2247845at2759"/>
<reference evidence="2" key="1">
    <citation type="submission" date="2020-12" db="EMBL/GenBank/DDBJ databases">
        <title>Metabolic potential, ecology and presence of endohyphal bacteria is reflected in genomic diversity of Mucoromycotina.</title>
        <authorList>
            <person name="Muszewska A."/>
            <person name="Okrasinska A."/>
            <person name="Steczkiewicz K."/>
            <person name="Drgas O."/>
            <person name="Orlowska M."/>
            <person name="Perlinska-Lenart U."/>
            <person name="Aleksandrzak-Piekarczyk T."/>
            <person name="Szatraj K."/>
            <person name="Zielenkiewicz U."/>
            <person name="Pilsyk S."/>
            <person name="Malc E."/>
            <person name="Mieczkowski P."/>
            <person name="Kruszewska J.S."/>
            <person name="Biernat P."/>
            <person name="Pawlowska J."/>
        </authorList>
    </citation>
    <scope>NUCLEOTIDE SEQUENCE</scope>
    <source>
        <strain evidence="2">WA0000017839</strain>
    </source>
</reference>
<evidence type="ECO:0000256" key="1">
    <source>
        <dbReference type="SAM" id="Phobius"/>
    </source>
</evidence>
<keyword evidence="3" id="KW-1185">Reference proteome</keyword>
<dbReference type="AlphaFoldDB" id="A0A8H7V0T4"/>
<feature type="transmembrane region" description="Helical" evidence="1">
    <location>
        <begin position="12"/>
        <end position="34"/>
    </location>
</feature>